<dbReference type="PANTHER" id="PTHR11730">
    <property type="entry name" value="AMMONIUM TRANSPORTER"/>
    <property type="match status" value="1"/>
</dbReference>
<dbReference type="SMART" id="SM00331">
    <property type="entry name" value="PP2C_SIG"/>
    <property type="match status" value="1"/>
</dbReference>
<feature type="domain" description="HAMP" evidence="9">
    <location>
        <begin position="389"/>
        <end position="441"/>
    </location>
</feature>
<evidence type="ECO:0000259" key="9">
    <source>
        <dbReference type="PROSITE" id="PS50885"/>
    </source>
</evidence>
<dbReference type="PROSITE" id="PS50885">
    <property type="entry name" value="HAMP"/>
    <property type="match status" value="1"/>
</dbReference>
<comment type="similarity">
    <text evidence="2 8">Belongs to the ammonia transporter channel (TC 1.A.11.2) family.</text>
</comment>
<dbReference type="GO" id="GO:0097272">
    <property type="term" value="P:ammonium homeostasis"/>
    <property type="evidence" value="ECO:0007669"/>
    <property type="project" value="TreeGrafter"/>
</dbReference>
<dbReference type="EMBL" id="BDCO01000002">
    <property type="protein sequence ID" value="GAT34935.1"/>
    <property type="molecule type" value="Genomic_DNA"/>
</dbReference>
<evidence type="ECO:0000256" key="8">
    <source>
        <dbReference type="RuleBase" id="RU362002"/>
    </source>
</evidence>
<dbReference type="GO" id="GO:0008519">
    <property type="term" value="F:ammonium channel activity"/>
    <property type="evidence" value="ECO:0007669"/>
    <property type="project" value="InterPro"/>
</dbReference>
<dbReference type="Gene3D" id="3.60.40.10">
    <property type="entry name" value="PPM-type phosphatase domain"/>
    <property type="match status" value="1"/>
</dbReference>
<dbReference type="InterPro" id="IPR024041">
    <property type="entry name" value="NH4_transpt_AmtB-like_dom"/>
</dbReference>
<dbReference type="OrthoDB" id="9814202at2"/>
<keyword evidence="4 8" id="KW-0812">Transmembrane</keyword>
<keyword evidence="7 8" id="KW-0924">Ammonia transport</keyword>
<feature type="transmembrane region" description="Helical" evidence="8">
    <location>
        <begin position="158"/>
        <end position="178"/>
    </location>
</feature>
<dbReference type="InterPro" id="IPR018047">
    <property type="entry name" value="Ammonium_transpt_CS"/>
</dbReference>
<feature type="transmembrane region" description="Helical" evidence="8">
    <location>
        <begin position="117"/>
        <end position="138"/>
    </location>
</feature>
<dbReference type="PROSITE" id="PS01219">
    <property type="entry name" value="AMMONIUM_TRANSP"/>
    <property type="match status" value="1"/>
</dbReference>
<reference evidence="11" key="1">
    <citation type="journal article" date="2017" name="Genome Announc.">
        <title>Draft Genome Sequence of Terrimicrobium sacchariphilum NM-5T, a Facultative Anaerobic Soil Bacterium of the Class Spartobacteria.</title>
        <authorList>
            <person name="Qiu Y.L."/>
            <person name="Tourlousse D.M."/>
            <person name="Matsuura N."/>
            <person name="Ohashi A."/>
            <person name="Sekiguchi Y."/>
        </authorList>
    </citation>
    <scope>NUCLEOTIDE SEQUENCE [LARGE SCALE GENOMIC DNA]</scope>
    <source>
        <strain evidence="11">NM-5</strain>
    </source>
</reference>
<dbReference type="GO" id="GO:0005886">
    <property type="term" value="C:plasma membrane"/>
    <property type="evidence" value="ECO:0007669"/>
    <property type="project" value="UniProtKB-SubCell"/>
</dbReference>
<feature type="transmembrane region" description="Helical" evidence="8">
    <location>
        <begin position="255"/>
        <end position="274"/>
    </location>
</feature>
<feature type="transmembrane region" description="Helical" evidence="8">
    <location>
        <begin position="316"/>
        <end position="335"/>
    </location>
</feature>
<evidence type="ECO:0000256" key="4">
    <source>
        <dbReference type="ARBA" id="ARBA00022692"/>
    </source>
</evidence>
<dbReference type="SUPFAM" id="SSF111352">
    <property type="entry name" value="Ammonium transporter"/>
    <property type="match status" value="1"/>
</dbReference>
<dbReference type="InterPro" id="IPR001905">
    <property type="entry name" value="Ammonium_transpt"/>
</dbReference>
<evidence type="ECO:0000256" key="6">
    <source>
        <dbReference type="ARBA" id="ARBA00023136"/>
    </source>
</evidence>
<comment type="subcellular location">
    <subcellularLocation>
        <location evidence="8">Cell membrane</location>
        <topology evidence="8">Multi-pass membrane protein</topology>
    </subcellularLocation>
    <subcellularLocation>
        <location evidence="1">Membrane</location>
        <topology evidence="1">Multi-pass membrane protein</topology>
    </subcellularLocation>
</comment>
<keyword evidence="11" id="KW-1185">Reference proteome</keyword>
<gene>
    <name evidence="10" type="ORF">TSACC_23369</name>
</gene>
<name>A0A146GBE7_TERSA</name>
<evidence type="ECO:0000256" key="1">
    <source>
        <dbReference type="ARBA" id="ARBA00004141"/>
    </source>
</evidence>
<dbReference type="InterPro" id="IPR029020">
    <property type="entry name" value="Ammonium/urea_transptr"/>
</dbReference>
<dbReference type="InterPro" id="IPR001932">
    <property type="entry name" value="PPM-type_phosphatase-like_dom"/>
</dbReference>
<feature type="transmembrane region" description="Helical" evidence="8">
    <location>
        <begin position="47"/>
        <end position="70"/>
    </location>
</feature>
<feature type="transmembrane region" description="Helical" evidence="8">
    <location>
        <begin position="221"/>
        <end position="246"/>
    </location>
</feature>
<accession>A0A146GBE7</accession>
<keyword evidence="3 8" id="KW-0813">Transport</keyword>
<dbReference type="Proteomes" id="UP000076023">
    <property type="component" value="Unassembled WGS sequence"/>
</dbReference>
<evidence type="ECO:0000313" key="10">
    <source>
        <dbReference type="EMBL" id="GAT34935.1"/>
    </source>
</evidence>
<dbReference type="AlphaFoldDB" id="A0A146GBE7"/>
<dbReference type="STRING" id="690879.TSACC_23369"/>
<dbReference type="GO" id="GO:0007165">
    <property type="term" value="P:signal transduction"/>
    <property type="evidence" value="ECO:0007669"/>
    <property type="project" value="InterPro"/>
</dbReference>
<evidence type="ECO:0000256" key="7">
    <source>
        <dbReference type="ARBA" id="ARBA00023177"/>
    </source>
</evidence>
<keyword evidence="5 8" id="KW-1133">Transmembrane helix</keyword>
<dbReference type="InterPro" id="IPR036457">
    <property type="entry name" value="PPM-type-like_dom_sf"/>
</dbReference>
<feature type="transmembrane region" description="Helical" evidence="8">
    <location>
        <begin position="341"/>
        <end position="363"/>
    </location>
</feature>
<organism evidence="10 11">
    <name type="scientific">Terrimicrobium sacchariphilum</name>
    <dbReference type="NCBI Taxonomy" id="690879"/>
    <lineage>
        <taxon>Bacteria</taxon>
        <taxon>Pseudomonadati</taxon>
        <taxon>Verrucomicrobiota</taxon>
        <taxon>Terrimicrobiia</taxon>
        <taxon>Terrimicrobiales</taxon>
        <taxon>Terrimicrobiaceae</taxon>
        <taxon>Terrimicrobium</taxon>
    </lineage>
</organism>
<feature type="transmembrane region" description="Helical" evidence="8">
    <location>
        <begin position="6"/>
        <end position="26"/>
    </location>
</feature>
<dbReference type="InParanoid" id="A0A146GBE7"/>
<proteinExistence type="inferred from homology"/>
<dbReference type="Pfam" id="PF07228">
    <property type="entry name" value="SpoIIE"/>
    <property type="match status" value="1"/>
</dbReference>
<dbReference type="NCBIfam" id="TIGR00836">
    <property type="entry name" value="amt"/>
    <property type="match status" value="1"/>
</dbReference>
<comment type="caution">
    <text evidence="10">The sequence shown here is derived from an EMBL/GenBank/DDBJ whole genome shotgun (WGS) entry which is preliminary data.</text>
</comment>
<evidence type="ECO:0000313" key="11">
    <source>
        <dbReference type="Proteomes" id="UP000076023"/>
    </source>
</evidence>
<dbReference type="RefSeq" id="WP_075080523.1">
    <property type="nucleotide sequence ID" value="NZ_BDCO01000002.1"/>
</dbReference>
<feature type="transmembrane region" description="Helical" evidence="8">
    <location>
        <begin position="90"/>
        <end position="110"/>
    </location>
</feature>
<evidence type="ECO:0000256" key="3">
    <source>
        <dbReference type="ARBA" id="ARBA00022448"/>
    </source>
</evidence>
<evidence type="ECO:0000256" key="5">
    <source>
        <dbReference type="ARBA" id="ARBA00022989"/>
    </source>
</evidence>
<sequence>MDATNLLWVFACSALVMCMQIGFCMLESGLVRSKNTINVALKNLIDFVIASLLFWAFAFGLMFGTSAGWIGTTGFFFSPAEHASNTQNAFFLFQMMFCATAATIVSGAVAERMRFGGYLLVTILISGLLYPIAGGWAWNPSGWLKQLGFVDFAGSTVVHSMGGWMALAAAMVIGPRLGRFDSKLPLANPHSLVTSTVGVLVLFVAWLGFNGGSTLALDHRVGMIIVNTVLAGCAGCLSAMGAVWYFQKLPLLPETLNGCVAGLVAVTAGCHAVSPGEAVFIGAVGGIISYFAVHLLDHWKIDDVVGASAAHAIPGVWGTLAVALFGDLAALGTGLNRSQQLGVQCLGAVVFFLCAFGVGWLLLTAINRLVPLRINEEGERIGLNVAEHGASTEIIDLLSEMSRHSTRGDFTSRLDFQPHTEVGQIAAEYNKVIGKVSDEMDMREIFARRLEQEREALDASQRKIISSIEYARRIQESILPRPETLERMIPDHFIIYRPRDIVSGDFYWCLAREDSFYLAVIDCTGHGVPGAFMSMMSFVLLQQIVIERGANDPADILSRLHGRVRAALGQNSPTNDNKDGMDAALVRIDPDKIVFAGAGLPLVWVDGSSGTPLYGEIRGDRHGLGGGAHLPAKIQYVQHKVPRTKDLSIYLFSDGVIHQPNHLRRPFDKSGLRNLVLSVHGTPMMRQGAEIAAQLEAFRGGATQRDDITLVGVNVSIGA</sequence>
<evidence type="ECO:0000256" key="2">
    <source>
        <dbReference type="ARBA" id="ARBA00005887"/>
    </source>
</evidence>
<protein>
    <recommendedName>
        <fullName evidence="8">Ammonium transporter</fullName>
    </recommendedName>
</protein>
<dbReference type="PANTHER" id="PTHR11730:SF6">
    <property type="entry name" value="AMMONIUM TRANSPORTER"/>
    <property type="match status" value="1"/>
</dbReference>
<dbReference type="Pfam" id="PF00909">
    <property type="entry name" value="Ammonium_transp"/>
    <property type="match status" value="1"/>
</dbReference>
<dbReference type="InterPro" id="IPR003660">
    <property type="entry name" value="HAMP_dom"/>
</dbReference>
<keyword evidence="6 8" id="KW-0472">Membrane</keyword>
<feature type="transmembrane region" description="Helical" evidence="8">
    <location>
        <begin position="190"/>
        <end position="209"/>
    </location>
</feature>
<dbReference type="Gene3D" id="1.10.3430.10">
    <property type="entry name" value="Ammonium transporter AmtB like domains"/>
    <property type="match status" value="1"/>
</dbReference>